<evidence type="ECO:0000256" key="2">
    <source>
        <dbReference type="ARBA" id="ARBA00022515"/>
    </source>
</evidence>
<dbReference type="SUPFAM" id="SSF56731">
    <property type="entry name" value="DNA primase core"/>
    <property type="match status" value="1"/>
</dbReference>
<dbReference type="Pfam" id="PF08275">
    <property type="entry name" value="DNAG_N"/>
    <property type="match status" value="1"/>
</dbReference>
<dbReference type="SMART" id="SM00493">
    <property type="entry name" value="TOPRIM"/>
    <property type="match status" value="1"/>
</dbReference>
<comment type="catalytic activity">
    <reaction evidence="12">
        <text>ssDNA + n NTP = ssDNA/pppN(pN)n-1 hybrid + (n-1) diphosphate.</text>
        <dbReference type="EC" id="2.7.7.101"/>
    </reaction>
</comment>
<dbReference type="GO" id="GO:0003677">
    <property type="term" value="F:DNA binding"/>
    <property type="evidence" value="ECO:0007669"/>
    <property type="project" value="UniProtKB-KW"/>
</dbReference>
<dbReference type="GO" id="GO:0005737">
    <property type="term" value="C:cytoplasm"/>
    <property type="evidence" value="ECO:0007669"/>
    <property type="project" value="TreeGrafter"/>
</dbReference>
<evidence type="ECO:0000313" key="15">
    <source>
        <dbReference type="EMBL" id="PIW96711.1"/>
    </source>
</evidence>
<keyword evidence="5 12" id="KW-0235">DNA replication</keyword>
<keyword evidence="9" id="KW-0460">Magnesium</keyword>
<dbReference type="PIRSF" id="PIRSF002811">
    <property type="entry name" value="DnaG"/>
    <property type="match status" value="1"/>
</dbReference>
<dbReference type="GO" id="GO:1990077">
    <property type="term" value="C:primosome complex"/>
    <property type="evidence" value="ECO:0007669"/>
    <property type="project" value="UniProtKB-KW"/>
</dbReference>
<comment type="caution">
    <text evidence="15">The sequence shown here is derived from an EMBL/GenBank/DDBJ whole genome shotgun (WGS) entry which is preliminary data.</text>
</comment>
<evidence type="ECO:0000256" key="4">
    <source>
        <dbReference type="ARBA" id="ARBA00022695"/>
    </source>
</evidence>
<evidence type="ECO:0000256" key="8">
    <source>
        <dbReference type="ARBA" id="ARBA00022833"/>
    </source>
</evidence>
<reference evidence="16" key="1">
    <citation type="submission" date="2017-09" db="EMBL/GenBank/DDBJ databases">
        <title>Depth-based differentiation of microbial function through sediment-hosted aquifers and enrichment of novel symbionts in the deep terrestrial subsurface.</title>
        <authorList>
            <person name="Probst A.J."/>
            <person name="Ladd B."/>
            <person name="Jarett J.K."/>
            <person name="Geller-Mcgrath D.E."/>
            <person name="Sieber C.M.K."/>
            <person name="Emerson J.B."/>
            <person name="Anantharaman K."/>
            <person name="Thomas B.C."/>
            <person name="Malmstrom R."/>
            <person name="Stieglmeier M."/>
            <person name="Klingl A."/>
            <person name="Woyke T."/>
            <person name="Ryan C.M."/>
            <person name="Banfield J.F."/>
        </authorList>
    </citation>
    <scope>NUCLEOTIDE SEQUENCE [LARGE SCALE GENOMIC DNA]</scope>
</reference>
<keyword evidence="7" id="KW-0863">Zinc-finger</keyword>
<name>A0A2M7IN39_9BACT</name>
<keyword evidence="1 12" id="KW-0240">DNA-directed RNA polymerase</keyword>
<sequence length="603" mass="68194">MFIYFVNSLHRHVLSRILVLIMSSDTVQQIKDRLNIIDVISPYVELHKAGRHFKGKSPFTNEKTPSFFVSPERGMYYCFSTSQGGDIFKFIEVMEGVDFKGALKILAEKAGVELVPENPQKKSARDQLYTVLESATQYFESKLVNHGEARAYLENRGVTAETIKKWRIGYAPGPPNAGWRELRQYLNSAGYNDTVLLKAGLIKTTEIGKEPFDVFRDRIMFPLRDQNGKVVAFSGRILTKDTEAPKYVNSPETELYHKSDLLYGYDMAKHSIRNLGFWLIVEGQFDVVLSQQAGYTNTVAVSGTALTVNHVQLLERLSTKVVLCLDADKAGISAMKKAADLMLRRGIDVKVASLTPGADPADMVQNDVKTYKNAIGNSVHIIEFLLAHLKSNTPDVRAFKLQAREEVIPFVTLIPNHIDQEHFEGVIASAIGTTKDAVHFELNRLIEEDEKRHVTTGIKVDVDQYKGTLVHNQTHRKEVTLLYLLAVATIVSQSVRSVLEQEINSITNSNIDDLTKEMSTDALIKITFQIEEFLEKNSSLIIYEELVYKLEQLRRLYLDEQLAILRQQLNANSDISDEVLPKILELQKKKQLPAYTIDIFPKL</sequence>
<dbReference type="HAMAP" id="MF_00974">
    <property type="entry name" value="DNA_primase_DnaG"/>
    <property type="match status" value="1"/>
</dbReference>
<dbReference type="Gene3D" id="3.40.1360.10">
    <property type="match status" value="1"/>
</dbReference>
<dbReference type="InterPro" id="IPR050219">
    <property type="entry name" value="DnaG_primase"/>
</dbReference>
<keyword evidence="4 12" id="KW-0548">Nucleotidyltransferase</keyword>
<dbReference type="NCBIfam" id="TIGR01391">
    <property type="entry name" value="dnaG"/>
    <property type="match status" value="1"/>
</dbReference>
<evidence type="ECO:0000256" key="12">
    <source>
        <dbReference type="HAMAP-Rule" id="MF_00974"/>
    </source>
</evidence>
<dbReference type="PROSITE" id="PS50880">
    <property type="entry name" value="TOPRIM"/>
    <property type="match status" value="1"/>
</dbReference>
<evidence type="ECO:0000256" key="11">
    <source>
        <dbReference type="ARBA" id="ARBA00023163"/>
    </source>
</evidence>
<dbReference type="InterPro" id="IPR002694">
    <property type="entry name" value="Znf_CHC2"/>
</dbReference>
<evidence type="ECO:0000256" key="10">
    <source>
        <dbReference type="ARBA" id="ARBA00023125"/>
    </source>
</evidence>
<proteinExistence type="inferred from homology"/>
<dbReference type="GO" id="GO:0000428">
    <property type="term" value="C:DNA-directed RNA polymerase complex"/>
    <property type="evidence" value="ECO:0007669"/>
    <property type="project" value="UniProtKB-KW"/>
</dbReference>
<dbReference type="EC" id="2.7.7.101" evidence="12"/>
<keyword evidence="2 12" id="KW-0639">Primosome</keyword>
<evidence type="ECO:0000259" key="14">
    <source>
        <dbReference type="PROSITE" id="PS50880"/>
    </source>
</evidence>
<dbReference type="SMART" id="SM00400">
    <property type="entry name" value="ZnF_CHCC"/>
    <property type="match status" value="1"/>
</dbReference>
<dbReference type="GO" id="GO:0006269">
    <property type="term" value="P:DNA replication, synthesis of primer"/>
    <property type="evidence" value="ECO:0007669"/>
    <property type="project" value="UniProtKB-UniRule"/>
</dbReference>
<dbReference type="GO" id="GO:0003899">
    <property type="term" value="F:DNA-directed RNA polymerase activity"/>
    <property type="evidence" value="ECO:0007669"/>
    <property type="project" value="UniProtKB-UniRule"/>
</dbReference>
<dbReference type="Pfam" id="PF13155">
    <property type="entry name" value="Toprim_2"/>
    <property type="match status" value="1"/>
</dbReference>
<dbReference type="AlphaFoldDB" id="A0A2M7IN39"/>
<comment type="similarity">
    <text evidence="12 13">Belongs to the DnaG primase family.</text>
</comment>
<keyword evidence="3 12" id="KW-0808">Transferase</keyword>
<evidence type="ECO:0000256" key="3">
    <source>
        <dbReference type="ARBA" id="ARBA00022679"/>
    </source>
</evidence>
<evidence type="ECO:0000256" key="13">
    <source>
        <dbReference type="PIRNR" id="PIRNR002811"/>
    </source>
</evidence>
<keyword evidence="6 13" id="KW-0479">Metal-binding</keyword>
<gene>
    <name evidence="12 15" type="primary">dnaG</name>
    <name evidence="15" type="ORF">COZ82_03550</name>
</gene>
<dbReference type="InterPro" id="IPR037068">
    <property type="entry name" value="DNA_primase_core_N_sf"/>
</dbReference>
<protein>
    <recommendedName>
        <fullName evidence="12 13">DNA primase</fullName>
        <ecNumber evidence="12">2.7.7.101</ecNumber>
    </recommendedName>
</protein>
<evidence type="ECO:0000256" key="1">
    <source>
        <dbReference type="ARBA" id="ARBA00022478"/>
    </source>
</evidence>
<dbReference type="EMBL" id="PFHR01000186">
    <property type="protein sequence ID" value="PIW96711.1"/>
    <property type="molecule type" value="Genomic_DNA"/>
</dbReference>
<dbReference type="Gene3D" id="3.90.580.10">
    <property type="entry name" value="Zinc finger, CHC2-type domain"/>
    <property type="match status" value="1"/>
</dbReference>
<dbReference type="InterPro" id="IPR034151">
    <property type="entry name" value="TOPRIM_DnaG_bac"/>
</dbReference>
<dbReference type="Pfam" id="PF01807">
    <property type="entry name" value="Zn_ribbon_DnaG"/>
    <property type="match status" value="1"/>
</dbReference>
<evidence type="ECO:0000256" key="5">
    <source>
        <dbReference type="ARBA" id="ARBA00022705"/>
    </source>
</evidence>
<comment type="subunit">
    <text evidence="12">Monomer. Interacts with DnaB.</text>
</comment>
<dbReference type="Gene3D" id="3.90.980.10">
    <property type="entry name" value="DNA primase, catalytic core, N-terminal domain"/>
    <property type="match status" value="1"/>
</dbReference>
<evidence type="ECO:0000256" key="9">
    <source>
        <dbReference type="ARBA" id="ARBA00022842"/>
    </source>
</evidence>
<dbReference type="InterPro" id="IPR006171">
    <property type="entry name" value="TOPRIM_dom"/>
</dbReference>
<keyword evidence="11 12" id="KW-0804">Transcription</keyword>
<organism evidence="15 16">
    <name type="scientific">Candidatus Kaiserbacteria bacterium CG_4_8_14_3_um_filter_38_9</name>
    <dbReference type="NCBI Taxonomy" id="1974599"/>
    <lineage>
        <taxon>Bacteria</taxon>
        <taxon>Candidatus Kaiseribacteriota</taxon>
    </lineage>
</organism>
<comment type="cofactor">
    <cofactor evidence="13">
        <name>Zn(2+)</name>
        <dbReference type="ChEBI" id="CHEBI:29105"/>
    </cofactor>
    <text evidence="13">Binds 1 zinc ion per monomer.</text>
</comment>
<evidence type="ECO:0000256" key="6">
    <source>
        <dbReference type="ARBA" id="ARBA00022723"/>
    </source>
</evidence>
<dbReference type="PANTHER" id="PTHR30313:SF2">
    <property type="entry name" value="DNA PRIMASE"/>
    <property type="match status" value="1"/>
</dbReference>
<keyword evidence="8 13" id="KW-0862">Zinc</keyword>
<dbReference type="GO" id="GO:0008270">
    <property type="term" value="F:zinc ion binding"/>
    <property type="evidence" value="ECO:0007669"/>
    <property type="project" value="UniProtKB-KW"/>
</dbReference>
<dbReference type="InterPro" id="IPR013264">
    <property type="entry name" value="DNAG_N"/>
</dbReference>
<dbReference type="PANTHER" id="PTHR30313">
    <property type="entry name" value="DNA PRIMASE"/>
    <property type="match status" value="1"/>
</dbReference>
<comment type="function">
    <text evidence="12 13">RNA polymerase that catalyzes the synthesis of short RNA molecules used as primers for DNA polymerase during DNA replication.</text>
</comment>
<evidence type="ECO:0000313" key="16">
    <source>
        <dbReference type="Proteomes" id="UP000230837"/>
    </source>
</evidence>
<accession>A0A2M7IN39</accession>
<dbReference type="InterPro" id="IPR036977">
    <property type="entry name" value="DNA_primase_Znf_CHC2"/>
</dbReference>
<dbReference type="CDD" id="cd03364">
    <property type="entry name" value="TOPRIM_DnaG_primases"/>
    <property type="match status" value="1"/>
</dbReference>
<keyword evidence="10 12" id="KW-0238">DNA-binding</keyword>
<feature type="domain" description="Toprim" evidence="14">
    <location>
        <begin position="276"/>
        <end position="357"/>
    </location>
</feature>
<dbReference type="InterPro" id="IPR030846">
    <property type="entry name" value="DnaG_bac"/>
</dbReference>
<evidence type="ECO:0000256" key="7">
    <source>
        <dbReference type="ARBA" id="ARBA00022771"/>
    </source>
</evidence>
<dbReference type="InterPro" id="IPR006295">
    <property type="entry name" value="DNA_primase_DnaG"/>
</dbReference>
<comment type="caution">
    <text evidence="12">Lacks conserved residue(s) required for the propagation of feature annotation.</text>
</comment>
<dbReference type="SUPFAM" id="SSF57783">
    <property type="entry name" value="Zinc beta-ribbon"/>
    <property type="match status" value="1"/>
</dbReference>
<dbReference type="Proteomes" id="UP000230837">
    <property type="component" value="Unassembled WGS sequence"/>
</dbReference>